<feature type="transmembrane region" description="Helical" evidence="1">
    <location>
        <begin position="47"/>
        <end position="67"/>
    </location>
</feature>
<reference evidence="2" key="1">
    <citation type="submission" date="2023-02" db="EMBL/GenBank/DDBJ databases">
        <title>Genome sequence of Hyphococcus flavus.</title>
        <authorList>
            <person name="Rong J.-C."/>
            <person name="Zhao Q."/>
            <person name="Yi M."/>
            <person name="Wu J.-Y."/>
        </authorList>
    </citation>
    <scope>NUCLEOTIDE SEQUENCE</scope>
    <source>
        <strain evidence="2">MCCC 1K03223</strain>
    </source>
</reference>
<evidence type="ECO:0000313" key="3">
    <source>
        <dbReference type="Proteomes" id="UP001214043"/>
    </source>
</evidence>
<dbReference type="KEGG" id="hfl:PUV54_01290"/>
<protein>
    <submittedName>
        <fullName evidence="2">Uncharacterized protein</fullName>
    </submittedName>
</protein>
<evidence type="ECO:0000256" key="1">
    <source>
        <dbReference type="SAM" id="Phobius"/>
    </source>
</evidence>
<evidence type="ECO:0000313" key="2">
    <source>
        <dbReference type="EMBL" id="WDI31820.1"/>
    </source>
</evidence>
<keyword evidence="3" id="KW-1185">Reference proteome</keyword>
<keyword evidence="1" id="KW-0812">Transmembrane</keyword>
<gene>
    <name evidence="2" type="ORF">PUV54_01290</name>
</gene>
<sequence length="82" mass="8956">MSDYPQKNDSRAFIATLLTVVISMAVMFGVVTFANEISLFGGIEDKTVKFFLLLGFITVAMIVMHVLTGGKSSYDQGDQDTL</sequence>
<keyword evidence="1" id="KW-0472">Membrane</keyword>
<name>A0AAE9ZDV7_9PROT</name>
<dbReference type="Proteomes" id="UP001214043">
    <property type="component" value="Chromosome"/>
</dbReference>
<dbReference type="EMBL" id="CP118166">
    <property type="protein sequence ID" value="WDI31820.1"/>
    <property type="molecule type" value="Genomic_DNA"/>
</dbReference>
<feature type="transmembrane region" description="Helical" evidence="1">
    <location>
        <begin position="12"/>
        <end position="35"/>
    </location>
</feature>
<keyword evidence="1" id="KW-1133">Transmembrane helix</keyword>
<dbReference type="AlphaFoldDB" id="A0AAE9ZDV7"/>
<dbReference type="RefSeq" id="WP_274493707.1">
    <property type="nucleotide sequence ID" value="NZ_CP118166.1"/>
</dbReference>
<proteinExistence type="predicted"/>
<accession>A0AAE9ZDV7</accession>
<organism evidence="2 3">
    <name type="scientific">Hyphococcus flavus</name>
    <dbReference type="NCBI Taxonomy" id="1866326"/>
    <lineage>
        <taxon>Bacteria</taxon>
        <taxon>Pseudomonadati</taxon>
        <taxon>Pseudomonadota</taxon>
        <taxon>Alphaproteobacteria</taxon>
        <taxon>Parvularculales</taxon>
        <taxon>Parvularculaceae</taxon>
        <taxon>Hyphococcus</taxon>
    </lineage>
</organism>